<dbReference type="OrthoDB" id="5077264at2"/>
<dbReference type="EMBL" id="JYIV01000007">
    <property type="protein sequence ID" value="KJL26944.1"/>
    <property type="molecule type" value="Genomic_DNA"/>
</dbReference>
<dbReference type="PATRIC" id="fig|82380.10.peg.83"/>
<name>A0A0F0L2M5_9MICO</name>
<evidence type="ECO:0000313" key="2">
    <source>
        <dbReference type="Proteomes" id="UP000033725"/>
    </source>
</evidence>
<protein>
    <submittedName>
        <fullName evidence="1">Uncharacterized protein</fullName>
    </submittedName>
</protein>
<dbReference type="Proteomes" id="UP000033725">
    <property type="component" value="Unassembled WGS sequence"/>
</dbReference>
<organism evidence="1 2">
    <name type="scientific">Microbacterium oxydans</name>
    <dbReference type="NCBI Taxonomy" id="82380"/>
    <lineage>
        <taxon>Bacteria</taxon>
        <taxon>Bacillati</taxon>
        <taxon>Actinomycetota</taxon>
        <taxon>Actinomycetes</taxon>
        <taxon>Micrococcales</taxon>
        <taxon>Microbacteriaceae</taxon>
        <taxon>Microbacterium</taxon>
    </lineage>
</organism>
<reference evidence="1 2" key="1">
    <citation type="submission" date="2015-02" db="EMBL/GenBank/DDBJ databases">
        <title>Draft genome sequences of ten Microbacterium spp. with emphasis on heavy metal contaminated environments.</title>
        <authorList>
            <person name="Corretto E."/>
        </authorList>
    </citation>
    <scope>NUCLEOTIDE SEQUENCE [LARGE SCALE GENOMIC DNA]</scope>
    <source>
        <strain evidence="1 2">BEL163</strain>
    </source>
</reference>
<gene>
    <name evidence="1" type="ORF">RN51_00084</name>
</gene>
<accession>A0A0F0L2M5</accession>
<dbReference type="RefSeq" id="WP_045262076.1">
    <property type="nucleotide sequence ID" value="NZ_JYIV01000007.1"/>
</dbReference>
<comment type="caution">
    <text evidence="1">The sequence shown here is derived from an EMBL/GenBank/DDBJ whole genome shotgun (WGS) entry which is preliminary data.</text>
</comment>
<dbReference type="AlphaFoldDB" id="A0A0F0L2M5"/>
<sequence>MDTLAATRTPDAGPISPDWTTGQLLDWLSEDARQHDATLREPLARIEALLTDAHWAHTPSTVALIRSIAGAVRDEPALRSIRIRNLGLQPTPGVSERIPQFA</sequence>
<proteinExistence type="predicted"/>
<evidence type="ECO:0000313" key="1">
    <source>
        <dbReference type="EMBL" id="KJL26944.1"/>
    </source>
</evidence>